<evidence type="ECO:0000313" key="4">
    <source>
        <dbReference type="Proteomes" id="UP000017842"/>
    </source>
</evidence>
<evidence type="ECO:0000256" key="2">
    <source>
        <dbReference type="SAM" id="SignalP"/>
    </source>
</evidence>
<dbReference type="AlphaFoldDB" id="V5DTD3"/>
<feature type="signal peptide" evidence="2">
    <location>
        <begin position="1"/>
        <end position="18"/>
    </location>
</feature>
<evidence type="ECO:0000256" key="1">
    <source>
        <dbReference type="SAM" id="Phobius"/>
    </source>
</evidence>
<proteinExistence type="predicted"/>
<feature type="transmembrane region" description="Helical" evidence="1">
    <location>
        <begin position="151"/>
        <end position="169"/>
    </location>
</feature>
<comment type="caution">
    <text evidence="3">The sequence shown here is derived from an EMBL/GenBank/DDBJ whole genome shotgun (WGS) entry which is preliminary data.</text>
</comment>
<organism evidence="3 4">
    <name type="scientific">Methyloglobulus morosus KoM1</name>
    <dbReference type="NCBI Taxonomy" id="1116472"/>
    <lineage>
        <taxon>Bacteria</taxon>
        <taxon>Pseudomonadati</taxon>
        <taxon>Pseudomonadota</taxon>
        <taxon>Gammaproteobacteria</taxon>
        <taxon>Methylococcales</taxon>
        <taxon>Methylococcaceae</taxon>
        <taxon>Methyloglobulus</taxon>
    </lineage>
</organism>
<dbReference type="EMBL" id="AYLO01000112">
    <property type="protein sequence ID" value="ESS70676.1"/>
    <property type="molecule type" value="Genomic_DNA"/>
</dbReference>
<dbReference type="STRING" id="1116472.MGMO_120c00630"/>
<reference evidence="3 4" key="1">
    <citation type="journal article" date="2013" name="Genome Announc.">
        <title>Draft Genome Sequence of the Methanotrophic Gammaproteobacterium Methyloglobulus morosus DSM 22980 Strain KoM1.</title>
        <authorList>
            <person name="Poehlein A."/>
            <person name="Deutzmann J.S."/>
            <person name="Daniel R."/>
            <person name="Simeonova D.D."/>
        </authorList>
    </citation>
    <scope>NUCLEOTIDE SEQUENCE [LARGE SCALE GENOMIC DNA]</scope>
    <source>
        <strain evidence="3 4">KoM1</strain>
    </source>
</reference>
<evidence type="ECO:0000313" key="3">
    <source>
        <dbReference type="EMBL" id="ESS70676.1"/>
    </source>
</evidence>
<dbReference type="Proteomes" id="UP000017842">
    <property type="component" value="Unassembled WGS sequence"/>
</dbReference>
<keyword evidence="2" id="KW-0732">Signal</keyword>
<keyword evidence="1" id="KW-0472">Membrane</keyword>
<keyword evidence="1" id="KW-0812">Transmembrane</keyword>
<keyword evidence="4" id="KW-1185">Reference proteome</keyword>
<feature type="chain" id="PRO_5004734101" description="DUF4129 domain-containing protein" evidence="2">
    <location>
        <begin position="19"/>
        <end position="300"/>
    </location>
</feature>
<protein>
    <recommendedName>
        <fullName evidence="5">DUF4129 domain-containing protein</fullName>
    </recommendedName>
</protein>
<keyword evidence="1" id="KW-1133">Transmembrane helix</keyword>
<gene>
    <name evidence="3" type="ORF">MGMO_120c00630</name>
</gene>
<evidence type="ECO:0008006" key="5">
    <source>
        <dbReference type="Google" id="ProtNLM"/>
    </source>
</evidence>
<accession>V5DTD3</accession>
<name>V5DTD3_9GAMM</name>
<sequence length="300" mass="33597">MRWLLVLSLSCLTINALANEALSTACLDIAKSQAKQNIDLPIGCPGLFNALQTQGLIAAIEPQLMETLSVGQLEFLTVNSEAARTGRLNQTGLDQLLASILTKDTANPENELWQAVLKWLDTLKTGDYESEYRWFVRFMEKVLPSEQTVRYFFYCSMALLAVISVWFLATECHRAGLFHKILRKSNSTSPALLGKESKNNTMNGGLTFSNPLPRQQIAALLEQVIYRLVEQKVVPGNPTLTYRQMIPIVFQRAGEASEIFTRLVIQAEPILYGNRLVNAQGLDQFYLDAQALFGKSPHER</sequence>